<proteinExistence type="predicted"/>
<feature type="region of interest" description="Disordered" evidence="1">
    <location>
        <begin position="15"/>
        <end position="44"/>
    </location>
</feature>
<comment type="caution">
    <text evidence="2">The sequence shown here is derived from an EMBL/GenBank/DDBJ whole genome shotgun (WGS) entry which is preliminary data.</text>
</comment>
<accession>A0A426XXI3</accession>
<feature type="region of interest" description="Disordered" evidence="1">
    <location>
        <begin position="73"/>
        <end position="92"/>
    </location>
</feature>
<organism evidence="2 3">
    <name type="scientific">Ensete ventricosum</name>
    <name type="common">Abyssinian banana</name>
    <name type="synonym">Musa ensete</name>
    <dbReference type="NCBI Taxonomy" id="4639"/>
    <lineage>
        <taxon>Eukaryota</taxon>
        <taxon>Viridiplantae</taxon>
        <taxon>Streptophyta</taxon>
        <taxon>Embryophyta</taxon>
        <taxon>Tracheophyta</taxon>
        <taxon>Spermatophyta</taxon>
        <taxon>Magnoliopsida</taxon>
        <taxon>Liliopsida</taxon>
        <taxon>Zingiberales</taxon>
        <taxon>Musaceae</taxon>
        <taxon>Ensete</taxon>
    </lineage>
</organism>
<feature type="non-terminal residue" evidence="2">
    <location>
        <position position="92"/>
    </location>
</feature>
<name>A0A426XXI3_ENSVE</name>
<reference evidence="2 3" key="1">
    <citation type="journal article" date="2014" name="Agronomy (Basel)">
        <title>A Draft Genome Sequence for Ensete ventricosum, the Drought-Tolerant Tree Against Hunger.</title>
        <authorList>
            <person name="Harrison J."/>
            <person name="Moore K.A."/>
            <person name="Paszkiewicz K."/>
            <person name="Jones T."/>
            <person name="Grant M."/>
            <person name="Ambacheew D."/>
            <person name="Muzemil S."/>
            <person name="Studholme D.J."/>
        </authorList>
    </citation>
    <scope>NUCLEOTIDE SEQUENCE [LARGE SCALE GENOMIC DNA]</scope>
</reference>
<protein>
    <submittedName>
        <fullName evidence="2">Uncharacterized protein</fullName>
    </submittedName>
</protein>
<evidence type="ECO:0000313" key="3">
    <source>
        <dbReference type="Proteomes" id="UP000287651"/>
    </source>
</evidence>
<dbReference type="AlphaFoldDB" id="A0A426XXI3"/>
<evidence type="ECO:0000256" key="1">
    <source>
        <dbReference type="SAM" id="MobiDB-lite"/>
    </source>
</evidence>
<evidence type="ECO:0000313" key="2">
    <source>
        <dbReference type="EMBL" id="RRT44219.1"/>
    </source>
</evidence>
<dbReference type="Proteomes" id="UP000287651">
    <property type="component" value="Unassembled WGS sequence"/>
</dbReference>
<sequence>MEKSTVGCRFMEKSNIGGRLKKKKGKEEEEKKKEERRRSTWMSSSPACAARALATYGSIVSRCRPRDVAAIAARGRLSSPETSPCAGRETEA</sequence>
<gene>
    <name evidence="2" type="ORF">B296_00045695</name>
</gene>
<feature type="compositionally biased region" description="Basic and acidic residues" evidence="1">
    <location>
        <begin position="25"/>
        <end position="38"/>
    </location>
</feature>
<dbReference type="EMBL" id="AMZH03016612">
    <property type="protein sequence ID" value="RRT44219.1"/>
    <property type="molecule type" value="Genomic_DNA"/>
</dbReference>